<proteinExistence type="inferred from homology"/>
<evidence type="ECO:0000256" key="2">
    <source>
        <dbReference type="ARBA" id="ARBA00009012"/>
    </source>
</evidence>
<dbReference type="Proteomes" id="UP000694843">
    <property type="component" value="Unplaced"/>
</dbReference>
<comment type="similarity">
    <text evidence="2">Belongs to the TMEM19 family.</text>
</comment>
<dbReference type="KEGG" id="hazt:108671027"/>
<evidence type="ECO:0000256" key="5">
    <source>
        <dbReference type="ARBA" id="ARBA00022989"/>
    </source>
</evidence>
<evidence type="ECO:0000256" key="4">
    <source>
        <dbReference type="ARBA" id="ARBA00022692"/>
    </source>
</evidence>
<comment type="subcellular location">
    <subcellularLocation>
        <location evidence="1">Membrane</location>
        <topology evidence="1">Multi-pass membrane protein</topology>
    </subcellularLocation>
</comment>
<organism evidence="7 8">
    <name type="scientific">Hyalella azteca</name>
    <name type="common">Amphipod</name>
    <dbReference type="NCBI Taxonomy" id="294128"/>
    <lineage>
        <taxon>Eukaryota</taxon>
        <taxon>Metazoa</taxon>
        <taxon>Ecdysozoa</taxon>
        <taxon>Arthropoda</taxon>
        <taxon>Crustacea</taxon>
        <taxon>Multicrustacea</taxon>
        <taxon>Malacostraca</taxon>
        <taxon>Eumalacostraca</taxon>
        <taxon>Peracarida</taxon>
        <taxon>Amphipoda</taxon>
        <taxon>Senticaudata</taxon>
        <taxon>Talitrida</taxon>
        <taxon>Talitroidea</taxon>
        <taxon>Hyalellidae</taxon>
        <taxon>Hyalella</taxon>
    </lineage>
</organism>
<protein>
    <recommendedName>
        <fullName evidence="3">Transmembrane protein 19</fullName>
    </recommendedName>
</protein>
<keyword evidence="5" id="KW-1133">Transmembrane helix</keyword>
<keyword evidence="6" id="KW-0472">Membrane</keyword>
<dbReference type="OMA" id="CTRYLND"/>
<keyword evidence="7" id="KW-1185">Reference proteome</keyword>
<name>A0A8B7NK19_HYAAZ</name>
<sequence>MFFVAGSKITKFRSERKRLLEEDYKEGGQRDWLQVLCTAGPASVMSVVYLFECGAGEHHLDLRHHTHASLITIAVLGSLSCAAGDTFSSEVGTVVGAGDPLLITTFRRVPRGTNGGVSLWGTVASGVGGALVGAAHYLTLVVVMHHPAPPPSSPPQSSLVLLGALGGVLGTIC</sequence>
<reference evidence="8" key="1">
    <citation type="submission" date="2025-08" db="UniProtKB">
        <authorList>
            <consortium name="RefSeq"/>
        </authorList>
    </citation>
    <scope>IDENTIFICATION</scope>
</reference>
<dbReference type="RefSeq" id="XP_018014000.1">
    <property type="nucleotide sequence ID" value="XM_018158511.1"/>
</dbReference>
<accession>A0A8B7NK19</accession>
<evidence type="ECO:0000256" key="1">
    <source>
        <dbReference type="ARBA" id="ARBA00004141"/>
    </source>
</evidence>
<dbReference type="GO" id="GO:0016020">
    <property type="term" value="C:membrane"/>
    <property type="evidence" value="ECO:0007669"/>
    <property type="project" value="UniProtKB-SubCell"/>
</dbReference>
<evidence type="ECO:0000313" key="8">
    <source>
        <dbReference type="RefSeq" id="XP_018014000.1"/>
    </source>
</evidence>
<dbReference type="Pfam" id="PF01940">
    <property type="entry name" value="DUF92"/>
    <property type="match status" value="1"/>
</dbReference>
<evidence type="ECO:0000256" key="3">
    <source>
        <dbReference type="ARBA" id="ARBA00014258"/>
    </source>
</evidence>
<dbReference type="GeneID" id="108671027"/>
<gene>
    <name evidence="8" type="primary">LOC108671027</name>
</gene>
<dbReference type="PANTHER" id="PTHR13353:SF5">
    <property type="entry name" value="TRANSMEMBRANE PROTEIN 19"/>
    <property type="match status" value="1"/>
</dbReference>
<dbReference type="PANTHER" id="PTHR13353">
    <property type="entry name" value="TRANSMEMBRANE PROTEIN 19"/>
    <property type="match status" value="1"/>
</dbReference>
<dbReference type="InterPro" id="IPR002794">
    <property type="entry name" value="DUF92_TMEM19"/>
</dbReference>
<keyword evidence="4 8" id="KW-0812">Transmembrane</keyword>
<evidence type="ECO:0000313" key="7">
    <source>
        <dbReference type="Proteomes" id="UP000694843"/>
    </source>
</evidence>
<evidence type="ECO:0000256" key="6">
    <source>
        <dbReference type="ARBA" id="ARBA00023136"/>
    </source>
</evidence>
<dbReference type="AlphaFoldDB" id="A0A8B7NK19"/>
<dbReference type="OrthoDB" id="30881at2759"/>